<protein>
    <submittedName>
        <fullName evidence="1">Uncharacterized protein</fullName>
    </submittedName>
</protein>
<dbReference type="CDD" id="cd06222">
    <property type="entry name" value="RNase_H_like"/>
    <property type="match status" value="1"/>
</dbReference>
<keyword evidence="2" id="KW-1185">Reference proteome</keyword>
<accession>A0ABD3A248</accession>
<reference evidence="1 2" key="1">
    <citation type="submission" date="2024-11" db="EMBL/GenBank/DDBJ databases">
        <title>A near-complete genome assembly of Cinchona calisaya.</title>
        <authorList>
            <person name="Lian D.C."/>
            <person name="Zhao X.W."/>
            <person name="Wei L."/>
        </authorList>
    </citation>
    <scope>NUCLEOTIDE SEQUENCE [LARGE SCALE GENOMIC DNA]</scope>
    <source>
        <tissue evidence="1">Nenye</tissue>
    </source>
</reference>
<comment type="caution">
    <text evidence="1">The sequence shown here is derived from an EMBL/GenBank/DDBJ whole genome shotgun (WGS) entry which is preliminary data.</text>
</comment>
<dbReference type="InterPro" id="IPR044730">
    <property type="entry name" value="RNase_H-like_dom_plant"/>
</dbReference>
<proteinExistence type="predicted"/>
<sequence length="233" mass="25483">MGPNKDSTNSQKCLVTPNSFVKVIGNPSGIPTRDKADIPTYNAIQKKVIELAPNDLVSISDDLEIALYTQPRDDHHCKFRISKGKKIIPASEVSGTLSDLDCVSRPLESCKELKKDLHAFLHGWATKTVIELLSNLSFVSPSKSAPFTGLLAQNLLAPVRLTQAKRPRVVAVTWSRDCFRVKLNVDGSSMGNPRKLGGGGIAHSNYGEVIFNFVKSFGFATILHVEVQAFYMG</sequence>
<name>A0ABD3A248_9GENT</name>
<evidence type="ECO:0000313" key="2">
    <source>
        <dbReference type="Proteomes" id="UP001630127"/>
    </source>
</evidence>
<dbReference type="Proteomes" id="UP001630127">
    <property type="component" value="Unassembled WGS sequence"/>
</dbReference>
<gene>
    <name evidence="1" type="ORF">ACH5RR_013244</name>
</gene>
<organism evidence="1 2">
    <name type="scientific">Cinchona calisaya</name>
    <dbReference type="NCBI Taxonomy" id="153742"/>
    <lineage>
        <taxon>Eukaryota</taxon>
        <taxon>Viridiplantae</taxon>
        <taxon>Streptophyta</taxon>
        <taxon>Embryophyta</taxon>
        <taxon>Tracheophyta</taxon>
        <taxon>Spermatophyta</taxon>
        <taxon>Magnoliopsida</taxon>
        <taxon>eudicotyledons</taxon>
        <taxon>Gunneridae</taxon>
        <taxon>Pentapetalae</taxon>
        <taxon>asterids</taxon>
        <taxon>lamiids</taxon>
        <taxon>Gentianales</taxon>
        <taxon>Rubiaceae</taxon>
        <taxon>Cinchonoideae</taxon>
        <taxon>Cinchoneae</taxon>
        <taxon>Cinchona</taxon>
    </lineage>
</organism>
<dbReference type="EMBL" id="JBJUIK010000006">
    <property type="protein sequence ID" value="KAL3524872.1"/>
    <property type="molecule type" value="Genomic_DNA"/>
</dbReference>
<dbReference type="AlphaFoldDB" id="A0ABD3A248"/>
<evidence type="ECO:0000313" key="1">
    <source>
        <dbReference type="EMBL" id="KAL3524872.1"/>
    </source>
</evidence>